<dbReference type="AlphaFoldDB" id="A0A8J2M0S4"/>
<organism evidence="2 3">
    <name type="scientific">Cercopithifilaria johnstoni</name>
    <dbReference type="NCBI Taxonomy" id="2874296"/>
    <lineage>
        <taxon>Eukaryota</taxon>
        <taxon>Metazoa</taxon>
        <taxon>Ecdysozoa</taxon>
        <taxon>Nematoda</taxon>
        <taxon>Chromadorea</taxon>
        <taxon>Rhabditida</taxon>
        <taxon>Spirurina</taxon>
        <taxon>Spiruromorpha</taxon>
        <taxon>Filarioidea</taxon>
        <taxon>Onchocercidae</taxon>
        <taxon>Cercopithifilaria</taxon>
    </lineage>
</organism>
<evidence type="ECO:0000256" key="1">
    <source>
        <dbReference type="SAM" id="MobiDB-lite"/>
    </source>
</evidence>
<dbReference type="Proteomes" id="UP000746747">
    <property type="component" value="Unassembled WGS sequence"/>
</dbReference>
<dbReference type="EMBL" id="CAKAEH010001519">
    <property type="protein sequence ID" value="CAG9537121.1"/>
    <property type="molecule type" value="Genomic_DNA"/>
</dbReference>
<name>A0A8J2M0S4_9BILA</name>
<comment type="caution">
    <text evidence="2">The sequence shown here is derived from an EMBL/GenBank/DDBJ whole genome shotgun (WGS) entry which is preliminary data.</text>
</comment>
<gene>
    <name evidence="2" type="ORF">CJOHNSTONI_LOCUS6976</name>
</gene>
<evidence type="ECO:0000313" key="3">
    <source>
        <dbReference type="Proteomes" id="UP000746747"/>
    </source>
</evidence>
<protein>
    <submittedName>
        <fullName evidence="2">Uncharacterized protein</fullName>
    </submittedName>
</protein>
<reference evidence="2" key="1">
    <citation type="submission" date="2021-09" db="EMBL/GenBank/DDBJ databases">
        <authorList>
            <consortium name="Pathogen Informatics"/>
        </authorList>
    </citation>
    <scope>NUCLEOTIDE SEQUENCE</scope>
</reference>
<dbReference type="OrthoDB" id="10559068at2759"/>
<feature type="region of interest" description="Disordered" evidence="1">
    <location>
        <begin position="1"/>
        <end position="44"/>
    </location>
</feature>
<sequence length="109" mass="11904">MDHPIISNGSLTDEMRTTESYARRDGLSINSEKGDRHAGNMPQDRQTLMDRSAERNTAQIVRGAYQEVYCVAPALAAVAAIFNVPLVNTIRNLSVIVQLPSHPAIDSSP</sequence>
<keyword evidence="3" id="KW-1185">Reference proteome</keyword>
<proteinExistence type="predicted"/>
<feature type="compositionally biased region" description="Basic and acidic residues" evidence="1">
    <location>
        <begin position="13"/>
        <end position="38"/>
    </location>
</feature>
<evidence type="ECO:0000313" key="2">
    <source>
        <dbReference type="EMBL" id="CAG9537121.1"/>
    </source>
</evidence>
<accession>A0A8J2M0S4</accession>